<dbReference type="Pfam" id="PF02635">
    <property type="entry name" value="DsrE"/>
    <property type="match status" value="1"/>
</dbReference>
<proteinExistence type="predicted"/>
<evidence type="ECO:0000313" key="1">
    <source>
        <dbReference type="EMBL" id="VAW43863.1"/>
    </source>
</evidence>
<gene>
    <name evidence="1" type="ORF">MNBD_GAMMA02-330</name>
</gene>
<dbReference type="InterPro" id="IPR027396">
    <property type="entry name" value="DsrEFH-like"/>
</dbReference>
<sequence length="106" mass="11877">MINASARWRESIQYALSLATRISASGHVINTVFFYGCAVKVIQSPEHLKQWQHWQRSTQTTLQLCSTLTEEHQLSSLASQIEGFEVVSLGSWVQAVEAADKTVELN</sequence>
<dbReference type="InterPro" id="IPR003787">
    <property type="entry name" value="Sulphur_relay_DsrE/F-like"/>
</dbReference>
<name>A0A3B0VUP7_9ZZZZ</name>
<dbReference type="Gene3D" id="3.40.1260.10">
    <property type="entry name" value="DsrEFH-like"/>
    <property type="match status" value="1"/>
</dbReference>
<dbReference type="EMBL" id="UOFA01000044">
    <property type="protein sequence ID" value="VAW43863.1"/>
    <property type="molecule type" value="Genomic_DNA"/>
</dbReference>
<accession>A0A3B0VUP7</accession>
<dbReference type="SUPFAM" id="SSF75169">
    <property type="entry name" value="DsrEFH-like"/>
    <property type="match status" value="1"/>
</dbReference>
<protein>
    <submittedName>
        <fullName evidence="1">Uncharacterized protein</fullName>
    </submittedName>
</protein>
<reference evidence="1" key="1">
    <citation type="submission" date="2018-06" db="EMBL/GenBank/DDBJ databases">
        <authorList>
            <person name="Zhirakovskaya E."/>
        </authorList>
    </citation>
    <scope>NUCLEOTIDE SEQUENCE</scope>
</reference>
<organism evidence="1">
    <name type="scientific">hydrothermal vent metagenome</name>
    <dbReference type="NCBI Taxonomy" id="652676"/>
    <lineage>
        <taxon>unclassified sequences</taxon>
        <taxon>metagenomes</taxon>
        <taxon>ecological metagenomes</taxon>
    </lineage>
</organism>
<dbReference type="AlphaFoldDB" id="A0A3B0VUP7"/>